<evidence type="ECO:0000256" key="5">
    <source>
        <dbReference type="ARBA" id="ARBA00022777"/>
    </source>
</evidence>
<dbReference type="GO" id="GO:0016301">
    <property type="term" value="F:kinase activity"/>
    <property type="evidence" value="ECO:0007669"/>
    <property type="project" value="UniProtKB-KW"/>
</dbReference>
<feature type="domain" description="Protein kinase" evidence="8">
    <location>
        <begin position="16"/>
        <end position="268"/>
    </location>
</feature>
<dbReference type="PROSITE" id="PS00107">
    <property type="entry name" value="PROTEIN_KINASE_ATP"/>
    <property type="match status" value="1"/>
</dbReference>
<dbReference type="PROSITE" id="PS00108">
    <property type="entry name" value="PROTEIN_KINASE_ST"/>
    <property type="match status" value="1"/>
</dbReference>
<comment type="caution">
    <text evidence="9">The sequence shown here is derived from an EMBL/GenBank/DDBJ whole genome shotgun (WGS) entry which is preliminary data.</text>
</comment>
<dbReference type="EC" id="2.7.11.1" evidence="1"/>
<gene>
    <name evidence="9" type="ORF">NIE79_002582</name>
</gene>
<evidence type="ECO:0000256" key="2">
    <source>
        <dbReference type="ARBA" id="ARBA00022527"/>
    </source>
</evidence>
<evidence type="ECO:0000256" key="7">
    <source>
        <dbReference type="PROSITE-ProRule" id="PRU10141"/>
    </source>
</evidence>
<protein>
    <recommendedName>
        <fullName evidence="1">non-specific serine/threonine protein kinase</fullName>
        <ecNumber evidence="1">2.7.11.1</ecNumber>
    </recommendedName>
</protein>
<dbReference type="SMART" id="SM00220">
    <property type="entry name" value="S_TKc"/>
    <property type="match status" value="1"/>
</dbReference>
<keyword evidence="4 7" id="KW-0547">Nucleotide-binding</keyword>
<organism evidence="9 10">
    <name type="scientific">Micromonospora trifolii</name>
    <dbReference type="NCBI Taxonomy" id="2911208"/>
    <lineage>
        <taxon>Bacteria</taxon>
        <taxon>Bacillati</taxon>
        <taxon>Actinomycetota</taxon>
        <taxon>Actinomycetes</taxon>
        <taxon>Micromonosporales</taxon>
        <taxon>Micromonosporaceae</taxon>
        <taxon>Micromonospora</taxon>
    </lineage>
</organism>
<reference evidence="9 10" key="1">
    <citation type="submission" date="2022-01" db="EMBL/GenBank/DDBJ databases">
        <authorList>
            <person name="Riesco R."/>
            <person name="Trujillo M.E."/>
        </authorList>
    </citation>
    <scope>NUCLEOTIDE SEQUENCE [LARGE SCALE GENOMIC DNA]</scope>
    <source>
        <strain evidence="9 10">NIE79</strain>
    </source>
</reference>
<dbReference type="EMBL" id="JAKKFD010000024">
    <property type="protein sequence ID" value="MCG5444429.1"/>
    <property type="molecule type" value="Genomic_DNA"/>
</dbReference>
<evidence type="ECO:0000256" key="4">
    <source>
        <dbReference type="ARBA" id="ARBA00022741"/>
    </source>
</evidence>
<evidence type="ECO:0000256" key="1">
    <source>
        <dbReference type="ARBA" id="ARBA00012513"/>
    </source>
</evidence>
<keyword evidence="10" id="KW-1185">Reference proteome</keyword>
<dbReference type="InterPro" id="IPR017441">
    <property type="entry name" value="Protein_kinase_ATP_BS"/>
</dbReference>
<sequence>MSRKPQRRSGEEIGGHVLVELLGSGGNAEVWRARGPSGGVAMKLVRARRGEPYARFQREVEQLRLLGDMPGILPYLDSHLPDEPTAKDPAWLTMPIAQPLRDALGPDPTAEVVVSAIAAITKTLASIHAIGVSHRDVKPDNLYMSDERWLIGDFGLVDAPNVEPLTEGAVNLGPRHYLAPEMILSPHTADGAAADVYSLGKTLWVLLTNQAFPLPGEHRLDVELFRLTTYSTHKGLASLERLLETMTRTDPRGRPSAERIADELTQWSAPRRTVATGADLSDFVRRAQEAVRYQLTEDERQANRKHRVEALMSKFAKEAEVVSRQCRASGLPVTAFYGGKYGDFDVDASDYLSENLGVLATTQVMGEDPPESRSAGLIIQVHEKAPMLKLWIGLAAIPRLDPEVILIAGSSIAYWGGRHRGLWSEQRRTVLGGPGERASVADLLDEMISRLPSDAEAWANALEEDSGRR</sequence>
<evidence type="ECO:0000313" key="9">
    <source>
        <dbReference type="EMBL" id="MCG5444429.1"/>
    </source>
</evidence>
<evidence type="ECO:0000256" key="3">
    <source>
        <dbReference type="ARBA" id="ARBA00022679"/>
    </source>
</evidence>
<dbReference type="Gene3D" id="3.30.200.20">
    <property type="entry name" value="Phosphorylase Kinase, domain 1"/>
    <property type="match status" value="1"/>
</dbReference>
<dbReference type="SUPFAM" id="SSF56112">
    <property type="entry name" value="Protein kinase-like (PK-like)"/>
    <property type="match status" value="1"/>
</dbReference>
<dbReference type="InterPro" id="IPR008271">
    <property type="entry name" value="Ser/Thr_kinase_AS"/>
</dbReference>
<proteinExistence type="predicted"/>
<dbReference type="Pfam" id="PF00069">
    <property type="entry name" value="Pkinase"/>
    <property type="match status" value="1"/>
</dbReference>
<feature type="binding site" evidence="7">
    <location>
        <position position="43"/>
    </location>
    <ligand>
        <name>ATP</name>
        <dbReference type="ChEBI" id="CHEBI:30616"/>
    </ligand>
</feature>
<evidence type="ECO:0000256" key="6">
    <source>
        <dbReference type="ARBA" id="ARBA00022840"/>
    </source>
</evidence>
<keyword evidence="6 7" id="KW-0067">ATP-binding</keyword>
<name>A0ABS9N3A5_9ACTN</name>
<dbReference type="InterPro" id="IPR000719">
    <property type="entry name" value="Prot_kinase_dom"/>
</dbReference>
<evidence type="ECO:0000259" key="8">
    <source>
        <dbReference type="PROSITE" id="PS50011"/>
    </source>
</evidence>
<dbReference type="Proteomes" id="UP001201629">
    <property type="component" value="Unassembled WGS sequence"/>
</dbReference>
<dbReference type="Gene3D" id="1.10.510.10">
    <property type="entry name" value="Transferase(Phosphotransferase) domain 1"/>
    <property type="match status" value="1"/>
</dbReference>
<evidence type="ECO:0000313" key="10">
    <source>
        <dbReference type="Proteomes" id="UP001201629"/>
    </source>
</evidence>
<accession>A0ABS9N3A5</accession>
<dbReference type="PANTHER" id="PTHR43289">
    <property type="entry name" value="MITOGEN-ACTIVATED PROTEIN KINASE KINASE KINASE 20-RELATED"/>
    <property type="match status" value="1"/>
</dbReference>
<keyword evidence="5 9" id="KW-0418">Kinase</keyword>
<keyword evidence="2" id="KW-0723">Serine/threonine-protein kinase</keyword>
<dbReference type="PROSITE" id="PS50011">
    <property type="entry name" value="PROTEIN_KINASE_DOM"/>
    <property type="match status" value="1"/>
</dbReference>
<dbReference type="PANTHER" id="PTHR43289:SF6">
    <property type="entry name" value="SERINE_THREONINE-PROTEIN KINASE NEKL-3"/>
    <property type="match status" value="1"/>
</dbReference>
<keyword evidence="3" id="KW-0808">Transferase</keyword>
<dbReference type="InterPro" id="IPR011009">
    <property type="entry name" value="Kinase-like_dom_sf"/>
</dbReference>